<dbReference type="SUPFAM" id="SSF52096">
    <property type="entry name" value="ClpP/crotonase"/>
    <property type="match status" value="1"/>
</dbReference>
<dbReference type="GO" id="GO:0006508">
    <property type="term" value="P:proteolysis"/>
    <property type="evidence" value="ECO:0007669"/>
    <property type="project" value="InterPro"/>
</dbReference>
<feature type="chain" id="PRO_5002237603" evidence="2">
    <location>
        <begin position="23"/>
        <end position="864"/>
    </location>
</feature>
<dbReference type="InterPro" id="IPR005151">
    <property type="entry name" value="Tail-specific_protease"/>
</dbReference>
<dbReference type="PANTHER" id="PTHR37049:SF4">
    <property type="entry name" value="RHODANESE DOMAIN-CONTAINING PROTEIN"/>
    <property type="match status" value="1"/>
</dbReference>
<feature type="region of interest" description="Disordered" evidence="1">
    <location>
        <begin position="731"/>
        <end position="760"/>
    </location>
</feature>
<dbReference type="RefSeq" id="XP_016222208.1">
    <property type="nucleotide sequence ID" value="XM_016372876.1"/>
</dbReference>
<name>A0A0D1Z9D7_EXOME</name>
<feature type="compositionally biased region" description="Low complexity" evidence="1">
    <location>
        <begin position="791"/>
        <end position="813"/>
    </location>
</feature>
<keyword evidence="6" id="KW-1185">Reference proteome</keyword>
<dbReference type="InterPro" id="IPR052766">
    <property type="entry name" value="S41A_metabolite_peptidase"/>
</dbReference>
<dbReference type="Proteomes" id="UP000054302">
    <property type="component" value="Unassembled WGS sequence"/>
</dbReference>
<gene>
    <name evidence="5" type="ORF">PV10_07917</name>
</gene>
<evidence type="ECO:0000259" key="4">
    <source>
        <dbReference type="Pfam" id="PF23658"/>
    </source>
</evidence>
<evidence type="ECO:0000256" key="1">
    <source>
        <dbReference type="SAM" id="MobiDB-lite"/>
    </source>
</evidence>
<dbReference type="GO" id="GO:0008236">
    <property type="term" value="F:serine-type peptidase activity"/>
    <property type="evidence" value="ECO:0007669"/>
    <property type="project" value="InterPro"/>
</dbReference>
<evidence type="ECO:0000313" key="5">
    <source>
        <dbReference type="EMBL" id="KIV90634.1"/>
    </source>
</evidence>
<dbReference type="InterPro" id="IPR056186">
    <property type="entry name" value="PDZ_CPAF-rel"/>
</dbReference>
<dbReference type="HOGENOM" id="CLU_014251_0_0_1"/>
<dbReference type="InterPro" id="IPR029045">
    <property type="entry name" value="ClpP/crotonase-like_dom_sf"/>
</dbReference>
<dbReference type="OrthoDB" id="27214at2759"/>
<dbReference type="PANTHER" id="PTHR37049">
    <property type="entry name" value="PEPTIDASE S41 FAMILY PROTEIN"/>
    <property type="match status" value="1"/>
</dbReference>
<dbReference type="EMBL" id="KN847524">
    <property type="protein sequence ID" value="KIV90634.1"/>
    <property type="molecule type" value="Genomic_DNA"/>
</dbReference>
<evidence type="ECO:0000256" key="2">
    <source>
        <dbReference type="SAM" id="SignalP"/>
    </source>
</evidence>
<evidence type="ECO:0000313" key="6">
    <source>
        <dbReference type="Proteomes" id="UP000054302"/>
    </source>
</evidence>
<keyword evidence="2" id="KW-0732">Signal</keyword>
<reference evidence="5 6" key="1">
    <citation type="submission" date="2015-01" db="EMBL/GenBank/DDBJ databases">
        <title>The Genome Sequence of Exophiala mesophila CBS40295.</title>
        <authorList>
            <consortium name="The Broad Institute Genomics Platform"/>
            <person name="Cuomo C."/>
            <person name="de Hoog S."/>
            <person name="Gorbushina A."/>
            <person name="Stielow B."/>
            <person name="Teixiera M."/>
            <person name="Abouelleil A."/>
            <person name="Chapman S.B."/>
            <person name="Priest M."/>
            <person name="Young S.K."/>
            <person name="Wortman J."/>
            <person name="Nusbaum C."/>
            <person name="Birren B."/>
        </authorList>
    </citation>
    <scope>NUCLEOTIDE SEQUENCE [LARGE SCALE GENOMIC DNA]</scope>
    <source>
        <strain evidence="5 6">CBS 40295</strain>
    </source>
</reference>
<proteinExistence type="predicted"/>
<dbReference type="Gene3D" id="3.90.226.10">
    <property type="entry name" value="2-enoyl-CoA Hydratase, Chain A, domain 1"/>
    <property type="match status" value="1"/>
</dbReference>
<dbReference type="AlphaFoldDB" id="A0A0D1Z9D7"/>
<dbReference type="STRING" id="212818.A0A0D1Z9D7"/>
<evidence type="ECO:0000259" key="3">
    <source>
        <dbReference type="Pfam" id="PF03572"/>
    </source>
</evidence>
<dbReference type="Pfam" id="PF03572">
    <property type="entry name" value="Peptidase_S41"/>
    <property type="match status" value="1"/>
</dbReference>
<dbReference type="GeneID" id="27325762"/>
<accession>A0A0D1Z9D7</accession>
<feature type="signal peptide" evidence="2">
    <location>
        <begin position="1"/>
        <end position="22"/>
    </location>
</feature>
<dbReference type="Pfam" id="PF23658">
    <property type="entry name" value="PDZ_CPAF_rel"/>
    <property type="match status" value="1"/>
</dbReference>
<feature type="domain" description="CPAF-like PDZ" evidence="4">
    <location>
        <begin position="178"/>
        <end position="295"/>
    </location>
</feature>
<feature type="region of interest" description="Disordered" evidence="1">
    <location>
        <begin position="784"/>
        <end position="827"/>
    </location>
</feature>
<organism evidence="5 6">
    <name type="scientific">Exophiala mesophila</name>
    <name type="common">Black yeast-like fungus</name>
    <dbReference type="NCBI Taxonomy" id="212818"/>
    <lineage>
        <taxon>Eukaryota</taxon>
        <taxon>Fungi</taxon>
        <taxon>Dikarya</taxon>
        <taxon>Ascomycota</taxon>
        <taxon>Pezizomycotina</taxon>
        <taxon>Eurotiomycetes</taxon>
        <taxon>Chaetothyriomycetidae</taxon>
        <taxon>Chaetothyriales</taxon>
        <taxon>Herpotrichiellaceae</taxon>
        <taxon>Exophiala</taxon>
    </lineage>
</organism>
<feature type="domain" description="Tail specific protease" evidence="3">
    <location>
        <begin position="374"/>
        <end position="448"/>
    </location>
</feature>
<sequence length="864" mass="93980">MAKGWLISFIVAISSLIQLAQCRTSTSPSHPILLRRLNSTVTNDACGQASSAYSSFRAAHPTATTIVIDAEVAYDCLHSIPNYQEPALRLLGSLRTYLEFHSSKDILKSPPNGYLFPDVDLDYGFDLIRQNVEAAQYQSEYEFQLDITTLLLSARDGHLAWKGDLMGAFTFVRSNVGAGLVSISSDGQETPQVYMSDDIVQFNPQSNVVQPVTGFTPSPVLEIDGVDVNDFLLEQSLVHPSQDPDSLWNQVFFQLGRQSDSTFVSPVFYPGPHTNLTFANGTTRQFPNQAIVNVPLEGLATGEEGYEAFCPGANGFVTETTSVASTRTTLVESEDETETPVPALPNVPLSPNPVIKHSADSVAGYYLSEPSYADVAVLKITEFQSLTSSAHDYQEEFQQVVEKFLSAAVRSKKRKLIIDLQGNSGGYIDLGTDTFAQLFPSMPPNSKSDMRAHLGLEILGNAASQNISAVKKTDSEEDDEIAETILTPLAYQTIVDPNLRAFPNFEAVYGPFERNGSNFTAFFQNNYTNVDASDAVGSGVIITGTQNRTGFRRPFASQDMIVLHDGLCASTCAVFSEYLKNYAGVQFISIGGRPQTGPMQSVGGTKGSQAFTYQSTPDSGLLYPYWNDLFYSPTNVFRDSVNGTIWENFTADPVLRSFGLTGGSVNGRNHYRIGDKSATPLQFVYEASDCRLWWTREMLYDPAFLWRRLADVAFRERRGKQFNSQYCVRDSTGHPTSISGGWKPGTLGPQSPPETALSTDEGWKVQGTPLTLISGGASYNQVESENSTLVTSNSTGASDSTDSTNSTLSLNGTSIGGTDLESNSVAKTSGQELSSMVEACHGYNGDKWFVQLMCNALDHVAGGG</sequence>
<dbReference type="VEuPathDB" id="FungiDB:PV10_07917"/>
<protein>
    <submittedName>
        <fullName evidence="5">Uncharacterized protein</fullName>
    </submittedName>
</protein>